<dbReference type="InterPro" id="IPR036188">
    <property type="entry name" value="FAD/NAD-bd_sf"/>
</dbReference>
<evidence type="ECO:0000256" key="5">
    <source>
        <dbReference type="SAM" id="MobiDB-lite"/>
    </source>
</evidence>
<gene>
    <name evidence="6" type="primary">hapE_2</name>
    <name evidence="6" type="ORF">D7316_04655</name>
</gene>
<reference evidence="6 7" key="1">
    <citation type="submission" date="2018-11" db="EMBL/GenBank/DDBJ databases">
        <title>Gordonia insulae sp. nov., isolated from an island soil.</title>
        <authorList>
            <person name="Kim Y.S."/>
            <person name="Kim S.B."/>
        </authorList>
    </citation>
    <scope>NUCLEOTIDE SEQUENCE [LARGE SCALE GENOMIC DNA]</scope>
    <source>
        <strain evidence="6 7">MMS17-SY073</strain>
    </source>
</reference>
<keyword evidence="2" id="KW-0285">Flavoprotein</keyword>
<keyword evidence="6" id="KW-0503">Monooxygenase</keyword>
<keyword evidence="3" id="KW-0274">FAD</keyword>
<dbReference type="PRINTS" id="PR00411">
    <property type="entry name" value="PNDRDTASEI"/>
</dbReference>
<dbReference type="InterPro" id="IPR020946">
    <property type="entry name" value="Flavin_mOase-like"/>
</dbReference>
<evidence type="ECO:0000256" key="4">
    <source>
        <dbReference type="ARBA" id="ARBA00023002"/>
    </source>
</evidence>
<dbReference type="GO" id="GO:0050660">
    <property type="term" value="F:flavin adenine dinucleotide binding"/>
    <property type="evidence" value="ECO:0007669"/>
    <property type="project" value="InterPro"/>
</dbReference>
<dbReference type="EC" id="1.14.13.84" evidence="6"/>
<evidence type="ECO:0000313" key="6">
    <source>
        <dbReference type="EMBL" id="AZG48042.1"/>
    </source>
</evidence>
<organism evidence="6 7">
    <name type="scientific">Gordonia insulae</name>
    <dbReference type="NCBI Taxonomy" id="2420509"/>
    <lineage>
        <taxon>Bacteria</taxon>
        <taxon>Bacillati</taxon>
        <taxon>Actinomycetota</taxon>
        <taxon>Actinomycetes</taxon>
        <taxon>Mycobacteriales</taxon>
        <taxon>Gordoniaceae</taxon>
        <taxon>Gordonia</taxon>
    </lineage>
</organism>
<evidence type="ECO:0000256" key="2">
    <source>
        <dbReference type="ARBA" id="ARBA00022630"/>
    </source>
</evidence>
<evidence type="ECO:0000256" key="3">
    <source>
        <dbReference type="ARBA" id="ARBA00022827"/>
    </source>
</evidence>
<feature type="region of interest" description="Disordered" evidence="5">
    <location>
        <begin position="643"/>
        <end position="670"/>
    </location>
</feature>
<accession>A0A3G8JU31</accession>
<evidence type="ECO:0000313" key="7">
    <source>
        <dbReference type="Proteomes" id="UP000271469"/>
    </source>
</evidence>
<proteinExistence type="inferred from homology"/>
<dbReference type="GO" id="GO:0033767">
    <property type="term" value="F:4-hydroxyacetophenone monooxygenase activity"/>
    <property type="evidence" value="ECO:0007669"/>
    <property type="project" value="UniProtKB-EC"/>
</dbReference>
<dbReference type="SUPFAM" id="SSF51905">
    <property type="entry name" value="FAD/NAD(P)-binding domain"/>
    <property type="match status" value="1"/>
</dbReference>
<dbReference type="GO" id="GO:0004499">
    <property type="term" value="F:N,N-dimethylaniline monooxygenase activity"/>
    <property type="evidence" value="ECO:0007669"/>
    <property type="project" value="InterPro"/>
</dbReference>
<evidence type="ECO:0000256" key="1">
    <source>
        <dbReference type="ARBA" id="ARBA00010139"/>
    </source>
</evidence>
<dbReference type="AlphaFoldDB" id="A0A3G8JU31"/>
<dbReference type="EMBL" id="CP033972">
    <property type="protein sequence ID" value="AZG48042.1"/>
    <property type="molecule type" value="Genomic_DNA"/>
</dbReference>
<protein>
    <submittedName>
        <fullName evidence="6">4-hydroxyacetophenone monooxygenase</fullName>
        <ecNumber evidence="6">1.14.13.84</ecNumber>
    </submittedName>
</protein>
<dbReference type="Proteomes" id="UP000271469">
    <property type="component" value="Chromosome"/>
</dbReference>
<comment type="similarity">
    <text evidence="1">Belongs to the FAD-binding monooxygenase family.</text>
</comment>
<dbReference type="PANTHER" id="PTHR42877:SF4">
    <property type="entry name" value="FAD_NAD(P)-BINDING DOMAIN-CONTAINING PROTEIN-RELATED"/>
    <property type="match status" value="1"/>
</dbReference>
<name>A0A3G8JU31_9ACTN</name>
<feature type="compositionally biased region" description="Low complexity" evidence="5">
    <location>
        <begin position="652"/>
        <end position="670"/>
    </location>
</feature>
<dbReference type="Pfam" id="PF00743">
    <property type="entry name" value="FMO-like"/>
    <property type="match status" value="1"/>
</dbReference>
<sequence>MPHMPTTERNSAAADIARLRQAVSAGNIPTLIAVLVELTGDERWLSDRYRPTRSRGMDDNSSGGLPPEVRQEICDAVVDAVLAWRAAGCPPRRLPTEAMVATLLDFTSGEEVPHEFSPMMAEIVWGADALDGLETERAGDHLTAVVIGAGVAGMLMSVRLAAAGIEHVVLEKNDDVGGSWWENRYPGAGVDTPSYLYSISSFGHHWSTHFGKRDEVQGYLSDYAGRHRIRERVRFGVEVESATYDADTQHWSVQARDRDGSREMFRARLLISAVGLLNRPKIPPLPGLSSFRGDLFHSAHWPESLDEPGALRGKRVAIVGSGASAMQIGPAIVDDVASVTVFQRSPQWIAPNDDYFAPVGDDVHWLMDHVPGYQEWYRARLSWIFNDKVHPTLQVDPEWTEETASINATNHGHRQFYLRYLREQLGDRDDLIELSTPDYPPFGKRMLLDNGWYSMLRRPNVELVPRAVREVTPTGLVDDDGVERDFDIVVLATGFHSDRFLYPMDVRGRSGRSTVEAWGEHDAYAYLGITAPDFPNLFILTGPNTALGHGGSFITILERQVHYVADAISLMSKENLGALEVRADVTAEYNRAVDEAHARMVWTHPAMTNWYRNDDGRVVAVLPWRIIDYWTMTRSVDAADFVSEPTRRASHPATSSGRPPRPASSSGRTP</sequence>
<dbReference type="KEGG" id="gom:D7316_04655"/>
<dbReference type="Gene3D" id="3.50.50.60">
    <property type="entry name" value="FAD/NAD(P)-binding domain"/>
    <property type="match status" value="2"/>
</dbReference>
<dbReference type="PANTHER" id="PTHR42877">
    <property type="entry name" value="L-ORNITHINE N(5)-MONOOXYGENASE-RELATED"/>
    <property type="match status" value="1"/>
</dbReference>
<dbReference type="InterPro" id="IPR051209">
    <property type="entry name" value="FAD-bind_Monooxygenase_sf"/>
</dbReference>
<dbReference type="GO" id="GO:0050661">
    <property type="term" value="F:NADP binding"/>
    <property type="evidence" value="ECO:0007669"/>
    <property type="project" value="InterPro"/>
</dbReference>
<keyword evidence="7" id="KW-1185">Reference proteome</keyword>
<keyword evidence="4 6" id="KW-0560">Oxidoreductase</keyword>